<reference evidence="9 10" key="1">
    <citation type="submission" date="2021-03" db="EMBL/GenBank/DDBJ databases">
        <title>Genomic Encyclopedia of Type Strains, Phase IV (KMG-IV): sequencing the most valuable type-strain genomes for metagenomic binning, comparative biology and taxonomic classification.</title>
        <authorList>
            <person name="Goeker M."/>
        </authorList>
    </citation>
    <scope>NUCLEOTIDE SEQUENCE [LARGE SCALE GENOMIC DNA]</scope>
    <source>
        <strain evidence="9 10">DSM 27138</strain>
    </source>
</reference>
<evidence type="ECO:0000256" key="7">
    <source>
        <dbReference type="ARBA" id="ARBA00023237"/>
    </source>
</evidence>
<dbReference type="SUPFAM" id="SSF51126">
    <property type="entry name" value="Pectin lyase-like"/>
    <property type="match status" value="1"/>
</dbReference>
<organism evidence="9 10">
    <name type="scientific">Symbiobacterium terraclitae</name>
    <dbReference type="NCBI Taxonomy" id="557451"/>
    <lineage>
        <taxon>Bacteria</taxon>
        <taxon>Bacillati</taxon>
        <taxon>Bacillota</taxon>
        <taxon>Clostridia</taxon>
        <taxon>Eubacteriales</taxon>
        <taxon>Symbiobacteriaceae</taxon>
        <taxon>Symbiobacterium</taxon>
    </lineage>
</organism>
<evidence type="ECO:0000256" key="5">
    <source>
        <dbReference type="ARBA" id="ARBA00022729"/>
    </source>
</evidence>
<evidence type="ECO:0000256" key="4">
    <source>
        <dbReference type="ARBA" id="ARBA00022525"/>
    </source>
</evidence>
<feature type="region of interest" description="Disordered" evidence="8">
    <location>
        <begin position="409"/>
        <end position="428"/>
    </location>
</feature>
<keyword evidence="5" id="KW-0732">Signal</keyword>
<dbReference type="InterPro" id="IPR059226">
    <property type="entry name" value="Choice_anch_Q_dom"/>
</dbReference>
<keyword evidence="7" id="KW-0998">Cell outer membrane</keyword>
<evidence type="ECO:0000313" key="9">
    <source>
        <dbReference type="EMBL" id="MBP2018369.1"/>
    </source>
</evidence>
<comment type="caution">
    <text evidence="9">The sequence shown here is derived from an EMBL/GenBank/DDBJ whole genome shotgun (WGS) entry which is preliminary data.</text>
</comment>
<dbReference type="Pfam" id="PF02415">
    <property type="entry name" value="Chlam_PMP"/>
    <property type="match status" value="2"/>
</dbReference>
<dbReference type="NCBIfam" id="NF041518">
    <property type="entry name" value="choice_anch_Q"/>
    <property type="match status" value="1"/>
</dbReference>
<evidence type="ECO:0000256" key="2">
    <source>
        <dbReference type="ARBA" id="ARBA00004442"/>
    </source>
</evidence>
<evidence type="ECO:0000256" key="1">
    <source>
        <dbReference type="ARBA" id="ARBA00004196"/>
    </source>
</evidence>
<dbReference type="InterPro" id="IPR003368">
    <property type="entry name" value="POMP_repeat"/>
</dbReference>
<sequence>MATILVTNTLDAGPGSLRDALLEANANGEPDLIQIVATGTITLVTALPTITEDLIITGPGQDLLAVDGNDAVRIFAIDPGVTVPVQDLTVTRGSGTNMGAGFYNQGSLTLVRTTVSLNRASSGAGVLSDINSTLSVLDSAFVGNSAADDGGAIFASRSTVTVNRSRFTGNSAADSGGALASLLGTYAIFASSFSDNTAEFGGAIVAASSNAVAIRDSAFFRNRADAAGGAMFVSGSLLPVVNSTLAQNTAGITGAAVQSSGAVTTLSFVTVADNVVGPGGAALATEAGGNILVRNSIIASTIGGPNCAGNIVDLGGNLSTDNNCSTFTVVTRDQLNLGPLQLNLPGITETMALLPGSVAIDAAFGCVDAAGNPVLTDQRGVPRPFGANCDVGAYEFRSGRRRFVPGRPPLFESRGACQNQRIRRPRAQ</sequence>
<keyword evidence="4" id="KW-0964">Secreted</keyword>
<evidence type="ECO:0000313" key="10">
    <source>
        <dbReference type="Proteomes" id="UP001519289"/>
    </source>
</evidence>
<dbReference type="PANTHER" id="PTHR32158:SF21">
    <property type="match status" value="1"/>
</dbReference>
<name>A0ABS4JS68_9FIRM</name>
<proteinExistence type="predicted"/>
<protein>
    <submittedName>
        <fullName evidence="9">Outer membrane repeat protein</fullName>
    </submittedName>
</protein>
<gene>
    <name evidence="9" type="ORF">J2Z79_001777</name>
</gene>
<evidence type="ECO:0000256" key="3">
    <source>
        <dbReference type="ARBA" id="ARBA00004613"/>
    </source>
</evidence>
<evidence type="ECO:0000256" key="8">
    <source>
        <dbReference type="SAM" id="MobiDB-lite"/>
    </source>
</evidence>
<keyword evidence="6" id="KW-0472">Membrane</keyword>
<comment type="subcellular location">
    <subcellularLocation>
        <location evidence="1">Cell envelope</location>
    </subcellularLocation>
    <subcellularLocation>
        <location evidence="2">Cell outer membrane</location>
    </subcellularLocation>
    <subcellularLocation>
        <location evidence="3">Secreted</location>
    </subcellularLocation>
</comment>
<dbReference type="EMBL" id="JAGGLG010000012">
    <property type="protein sequence ID" value="MBP2018369.1"/>
    <property type="molecule type" value="Genomic_DNA"/>
</dbReference>
<dbReference type="RefSeq" id="WP_209466495.1">
    <property type="nucleotide sequence ID" value="NZ_JAGGLG010000012.1"/>
</dbReference>
<dbReference type="Proteomes" id="UP001519289">
    <property type="component" value="Unassembled WGS sequence"/>
</dbReference>
<dbReference type="InterPro" id="IPR011050">
    <property type="entry name" value="Pectin_lyase_fold/virulence"/>
</dbReference>
<accession>A0ABS4JS68</accession>
<evidence type="ECO:0000256" key="6">
    <source>
        <dbReference type="ARBA" id="ARBA00023136"/>
    </source>
</evidence>
<dbReference type="PANTHER" id="PTHR32158">
    <property type="entry name" value="RING-TYPE DOMAIN-CONTAINING PROTEIN"/>
    <property type="match status" value="1"/>
</dbReference>
<keyword evidence="10" id="KW-1185">Reference proteome</keyword>